<sequence>MVVATTSVAVDGFDVAVGGWWRDLGSMVAVIRRGREENPRSPSSKVLNSKDMKPN</sequence>
<evidence type="ECO:0000313" key="2">
    <source>
        <dbReference type="EMBL" id="QCE09277.1"/>
    </source>
</evidence>
<feature type="region of interest" description="Disordered" evidence="1">
    <location>
        <begin position="35"/>
        <end position="55"/>
    </location>
</feature>
<reference evidence="2 3" key="1">
    <citation type="submission" date="2019-04" db="EMBL/GenBank/DDBJ databases">
        <title>An improved genome assembly and genetic linkage map for asparagus bean, Vigna unguiculata ssp. sesquipedialis.</title>
        <authorList>
            <person name="Xia Q."/>
            <person name="Zhang R."/>
            <person name="Dong Y."/>
        </authorList>
    </citation>
    <scope>NUCLEOTIDE SEQUENCE [LARGE SCALE GENOMIC DNA]</scope>
    <source>
        <tissue evidence="2">Leaf</tissue>
    </source>
</reference>
<evidence type="ECO:0000256" key="1">
    <source>
        <dbReference type="SAM" id="MobiDB-lite"/>
    </source>
</evidence>
<proteinExistence type="predicted"/>
<dbReference type="Proteomes" id="UP000501690">
    <property type="component" value="Linkage Group LG10"/>
</dbReference>
<gene>
    <name evidence="2" type="ORF">DEO72_LG10g496</name>
</gene>
<keyword evidence="3" id="KW-1185">Reference proteome</keyword>
<evidence type="ECO:0000313" key="3">
    <source>
        <dbReference type="Proteomes" id="UP000501690"/>
    </source>
</evidence>
<name>A0A4D6NBG4_VIGUN</name>
<protein>
    <submittedName>
        <fullName evidence="2">Uncharacterized protein</fullName>
    </submittedName>
</protein>
<dbReference type="AlphaFoldDB" id="A0A4D6NBG4"/>
<dbReference type="EMBL" id="CP039354">
    <property type="protein sequence ID" value="QCE09277.1"/>
    <property type="molecule type" value="Genomic_DNA"/>
</dbReference>
<accession>A0A4D6NBG4</accession>
<organism evidence="2 3">
    <name type="scientific">Vigna unguiculata</name>
    <name type="common">Cowpea</name>
    <dbReference type="NCBI Taxonomy" id="3917"/>
    <lineage>
        <taxon>Eukaryota</taxon>
        <taxon>Viridiplantae</taxon>
        <taxon>Streptophyta</taxon>
        <taxon>Embryophyta</taxon>
        <taxon>Tracheophyta</taxon>
        <taxon>Spermatophyta</taxon>
        <taxon>Magnoliopsida</taxon>
        <taxon>eudicotyledons</taxon>
        <taxon>Gunneridae</taxon>
        <taxon>Pentapetalae</taxon>
        <taxon>rosids</taxon>
        <taxon>fabids</taxon>
        <taxon>Fabales</taxon>
        <taxon>Fabaceae</taxon>
        <taxon>Papilionoideae</taxon>
        <taxon>50 kb inversion clade</taxon>
        <taxon>NPAAA clade</taxon>
        <taxon>indigoferoid/millettioid clade</taxon>
        <taxon>Phaseoleae</taxon>
        <taxon>Vigna</taxon>
    </lineage>
</organism>